<keyword evidence="2" id="KW-0732">Signal</keyword>
<feature type="chain" id="PRO_5037220736" evidence="2">
    <location>
        <begin position="28"/>
        <end position="125"/>
    </location>
</feature>
<organism evidence="3 4">
    <name type="scientific">Ramlibacter monticola</name>
    <dbReference type="NCBI Taxonomy" id="1926872"/>
    <lineage>
        <taxon>Bacteria</taxon>
        <taxon>Pseudomonadati</taxon>
        <taxon>Pseudomonadota</taxon>
        <taxon>Betaproteobacteria</taxon>
        <taxon>Burkholderiales</taxon>
        <taxon>Comamonadaceae</taxon>
        <taxon>Ramlibacter</taxon>
    </lineage>
</organism>
<dbReference type="EMBL" id="JAEQNE010000012">
    <property type="protein sequence ID" value="MBL0395171.1"/>
    <property type="molecule type" value="Genomic_DNA"/>
</dbReference>
<reference evidence="3 4" key="1">
    <citation type="journal article" date="2017" name="Int. J. Syst. Evol. Microbiol.">
        <title>Ramlibacter monticola sp. nov., isolated from forest soil.</title>
        <authorList>
            <person name="Chaudhary D.K."/>
            <person name="Kim J."/>
        </authorList>
    </citation>
    <scope>NUCLEOTIDE SEQUENCE [LARGE SCALE GENOMIC DNA]</scope>
    <source>
        <strain evidence="3 4">KACC 19175</strain>
    </source>
</reference>
<dbReference type="AlphaFoldDB" id="A0A936ZB26"/>
<accession>A0A936ZB26</accession>
<evidence type="ECO:0000313" key="3">
    <source>
        <dbReference type="EMBL" id="MBL0395171.1"/>
    </source>
</evidence>
<protein>
    <submittedName>
        <fullName evidence="3">Uncharacterized protein</fullName>
    </submittedName>
</protein>
<name>A0A936ZB26_9BURK</name>
<sequence>MGITTRTVTIAAALAATAALFAAPAHAGGSVHLSIGVPLGYSQPYAYDPYVYNQPAYVYNQPAYVYSQPRYVYSQPSYVYTQPSYIYYDNGHGRHYGHHRGWRNDRDGDGVPNRFDRRPNDPYRR</sequence>
<dbReference type="Proteomes" id="UP000599109">
    <property type="component" value="Unassembled WGS sequence"/>
</dbReference>
<evidence type="ECO:0000313" key="4">
    <source>
        <dbReference type="Proteomes" id="UP000599109"/>
    </source>
</evidence>
<proteinExistence type="predicted"/>
<comment type="caution">
    <text evidence="3">The sequence shown here is derived from an EMBL/GenBank/DDBJ whole genome shotgun (WGS) entry which is preliminary data.</text>
</comment>
<gene>
    <name evidence="3" type="ORF">JJ685_28835</name>
</gene>
<feature type="region of interest" description="Disordered" evidence="1">
    <location>
        <begin position="102"/>
        <end position="125"/>
    </location>
</feature>
<dbReference type="RefSeq" id="WP_201677839.1">
    <property type="nucleotide sequence ID" value="NZ_JAEQNE010000012.1"/>
</dbReference>
<keyword evidence="4" id="KW-1185">Reference proteome</keyword>
<evidence type="ECO:0000256" key="1">
    <source>
        <dbReference type="SAM" id="MobiDB-lite"/>
    </source>
</evidence>
<feature type="signal peptide" evidence="2">
    <location>
        <begin position="1"/>
        <end position="27"/>
    </location>
</feature>
<evidence type="ECO:0000256" key="2">
    <source>
        <dbReference type="SAM" id="SignalP"/>
    </source>
</evidence>